<dbReference type="InterPro" id="IPR000070">
    <property type="entry name" value="Pectinesterase_cat"/>
</dbReference>
<evidence type="ECO:0000313" key="10">
    <source>
        <dbReference type="Proteomes" id="UP000436088"/>
    </source>
</evidence>
<accession>A0A6A3AUU8</accession>
<keyword evidence="5" id="KW-0063">Aspartyl esterase</keyword>
<dbReference type="Gene3D" id="2.160.20.10">
    <property type="entry name" value="Single-stranded right-handed beta-helix, Pectin lyase-like"/>
    <property type="match status" value="2"/>
</dbReference>
<keyword evidence="10" id="KW-1185">Reference proteome</keyword>
<keyword evidence="6" id="KW-0812">Transmembrane</keyword>
<dbReference type="InterPro" id="IPR035513">
    <property type="entry name" value="Invertase/methylesterase_inhib"/>
</dbReference>
<dbReference type="SUPFAM" id="SSF51126">
    <property type="entry name" value="Pectin lyase-like"/>
    <property type="match status" value="1"/>
</dbReference>
<comment type="caution">
    <text evidence="9">The sequence shown here is derived from an EMBL/GenBank/DDBJ whole genome shotgun (WGS) entry which is preliminary data.</text>
</comment>
<dbReference type="InterPro" id="IPR011050">
    <property type="entry name" value="Pectin_lyase_fold/virulence"/>
</dbReference>
<reference evidence="9" key="1">
    <citation type="submission" date="2019-09" db="EMBL/GenBank/DDBJ databases">
        <title>Draft genome information of white flower Hibiscus syriacus.</title>
        <authorList>
            <person name="Kim Y.-M."/>
        </authorList>
    </citation>
    <scope>NUCLEOTIDE SEQUENCE [LARGE SCALE GENOMIC DNA]</scope>
    <source>
        <strain evidence="9">YM2019G1</strain>
    </source>
</reference>
<evidence type="ECO:0000256" key="4">
    <source>
        <dbReference type="ARBA" id="ARBA00022801"/>
    </source>
</evidence>
<comment type="pathway">
    <text evidence="1">Glycan metabolism; pectin degradation; 2-dehydro-3-deoxy-D-gluconate from pectin: step 1/5.</text>
</comment>
<dbReference type="Pfam" id="PF04043">
    <property type="entry name" value="PMEI"/>
    <property type="match status" value="1"/>
</dbReference>
<dbReference type="InterPro" id="IPR012334">
    <property type="entry name" value="Pectin_lyas_fold"/>
</dbReference>
<dbReference type="GO" id="GO:0030599">
    <property type="term" value="F:pectinesterase activity"/>
    <property type="evidence" value="ECO:0007669"/>
    <property type="project" value="InterPro"/>
</dbReference>
<dbReference type="GO" id="GO:0045490">
    <property type="term" value="P:pectin catabolic process"/>
    <property type="evidence" value="ECO:0007669"/>
    <property type="project" value="UniProtKB-UniPathway"/>
</dbReference>
<evidence type="ECO:0000256" key="6">
    <source>
        <dbReference type="SAM" id="Phobius"/>
    </source>
</evidence>
<comment type="similarity">
    <text evidence="3">In the C-terminal section; belongs to the pectinesterase family.</text>
</comment>
<dbReference type="GO" id="GO:0004857">
    <property type="term" value="F:enzyme inhibitor activity"/>
    <property type="evidence" value="ECO:0007669"/>
    <property type="project" value="InterPro"/>
</dbReference>
<gene>
    <name evidence="9" type="ORF">F3Y22_tig00110391pilonHSYRG00180</name>
</gene>
<feature type="domain" description="Pectinesterase catalytic" evidence="7">
    <location>
        <begin position="288"/>
        <end position="357"/>
    </location>
</feature>
<evidence type="ECO:0000256" key="2">
    <source>
        <dbReference type="ARBA" id="ARBA00006027"/>
    </source>
</evidence>
<proteinExistence type="inferred from homology"/>
<dbReference type="AlphaFoldDB" id="A0A6A3AUU8"/>
<dbReference type="CDD" id="cd15798">
    <property type="entry name" value="PMEI-like_3"/>
    <property type="match status" value="1"/>
</dbReference>
<dbReference type="Proteomes" id="UP000436088">
    <property type="component" value="Unassembled WGS sequence"/>
</dbReference>
<keyword evidence="6" id="KW-0472">Membrane</keyword>
<evidence type="ECO:0000313" key="9">
    <source>
        <dbReference type="EMBL" id="KAE8706649.1"/>
    </source>
</evidence>
<organism evidence="9 10">
    <name type="scientific">Hibiscus syriacus</name>
    <name type="common">Rose of Sharon</name>
    <dbReference type="NCBI Taxonomy" id="106335"/>
    <lineage>
        <taxon>Eukaryota</taxon>
        <taxon>Viridiplantae</taxon>
        <taxon>Streptophyta</taxon>
        <taxon>Embryophyta</taxon>
        <taxon>Tracheophyta</taxon>
        <taxon>Spermatophyta</taxon>
        <taxon>Magnoliopsida</taxon>
        <taxon>eudicotyledons</taxon>
        <taxon>Gunneridae</taxon>
        <taxon>Pentapetalae</taxon>
        <taxon>rosids</taxon>
        <taxon>malvids</taxon>
        <taxon>Malvales</taxon>
        <taxon>Malvaceae</taxon>
        <taxon>Malvoideae</taxon>
        <taxon>Hibiscus</taxon>
    </lineage>
</organism>
<dbReference type="Gene3D" id="1.20.140.40">
    <property type="entry name" value="Invertase/pectin methylesterase inhibitor family protein"/>
    <property type="match status" value="1"/>
</dbReference>
<name>A0A6A3AUU8_HIBSY</name>
<feature type="transmembrane region" description="Helical" evidence="6">
    <location>
        <begin position="21"/>
        <end position="38"/>
    </location>
</feature>
<keyword evidence="6" id="KW-1133">Transmembrane helix</keyword>
<dbReference type="Pfam" id="PF01095">
    <property type="entry name" value="Pectinesterase"/>
    <property type="match status" value="2"/>
</dbReference>
<feature type="domain" description="Pectinesterase catalytic" evidence="7">
    <location>
        <begin position="358"/>
        <end position="434"/>
    </location>
</feature>
<feature type="domain" description="Pectinesterase inhibitor" evidence="8">
    <location>
        <begin position="155"/>
        <end position="261"/>
    </location>
</feature>
<evidence type="ECO:0000259" key="8">
    <source>
        <dbReference type="Pfam" id="PF04043"/>
    </source>
</evidence>
<dbReference type="PANTHER" id="PTHR31707">
    <property type="entry name" value="PECTINESTERASE"/>
    <property type="match status" value="1"/>
</dbReference>
<dbReference type="InterPro" id="IPR006501">
    <property type="entry name" value="Pectinesterase_inhib_dom"/>
</dbReference>
<keyword evidence="4" id="KW-0378">Hydrolase</keyword>
<comment type="similarity">
    <text evidence="2">In the N-terminal section; belongs to the PMEI family.</text>
</comment>
<evidence type="ECO:0000259" key="7">
    <source>
        <dbReference type="Pfam" id="PF01095"/>
    </source>
</evidence>
<dbReference type="EMBL" id="VEPZ02000968">
    <property type="protein sequence ID" value="KAE8706649.1"/>
    <property type="molecule type" value="Genomic_DNA"/>
</dbReference>
<sequence length="490" mass="55751">MIITKYYTNLKVFIRFTKSPFNQIASLQALVIAMYYVYVVDKAIILLRVAFQLMAHPPTVKTYPVSDLLLSRSLVKSESRYPTTPSLVCPNNRTKIFRLKLLVKLANASIEWELLMICDIGFPSMIYLIATVLHSDNAQQCQCYIQIIYPMFEEVVKKFFSYLEPLIVEAKNNNLTRMALEDCKNMMNYSVDSLWASYSDIREGDMLSIDDRINNPRTGLNVVISYQQSCLNGFEHDRGMKEKVEKSIVDAREFTCNALTIVTNLLDILSKFNIKLRNPNGRELLSVEKNAGIYDEHITVEKQYINILMYGDGPRKTIITGHKGVKDGSGITTWRTATFAAVGNGFIAKSMGFQNTADTLYDQANRQFFGNCIISGTIDFIFSDSATIIQNSLIIVKRAMQNQFNTVTAQGKDFVDENTGFVIQNCRIIPEKKLFEGSGPGADLNARVKWKDYHIMDKATAMDFTIRSFRLSKENWLPLTGIPFTSRLRH</sequence>
<evidence type="ECO:0000256" key="5">
    <source>
        <dbReference type="ARBA" id="ARBA00023085"/>
    </source>
</evidence>
<dbReference type="SUPFAM" id="SSF101148">
    <property type="entry name" value="Plant invertase/pectin methylesterase inhibitor"/>
    <property type="match status" value="1"/>
</dbReference>
<evidence type="ECO:0000256" key="1">
    <source>
        <dbReference type="ARBA" id="ARBA00005184"/>
    </source>
</evidence>
<protein>
    <submittedName>
        <fullName evidence="9">Uncharacterized protein</fullName>
    </submittedName>
</protein>
<dbReference type="GO" id="GO:0042545">
    <property type="term" value="P:cell wall modification"/>
    <property type="evidence" value="ECO:0007669"/>
    <property type="project" value="InterPro"/>
</dbReference>
<evidence type="ECO:0000256" key="3">
    <source>
        <dbReference type="ARBA" id="ARBA00007786"/>
    </source>
</evidence>
<dbReference type="UniPathway" id="UPA00545">
    <property type="reaction ID" value="UER00823"/>
</dbReference>